<evidence type="ECO:0000256" key="7">
    <source>
        <dbReference type="ARBA" id="ARBA00023180"/>
    </source>
</evidence>
<dbReference type="AlphaFoldDB" id="A0A0H2S1A4"/>
<evidence type="ECO:0000256" key="4">
    <source>
        <dbReference type="ARBA" id="ARBA00022968"/>
    </source>
</evidence>
<protein>
    <submittedName>
        <fullName evidence="12">Glycoside hydrolase family 16 protein</fullName>
    </submittedName>
</protein>
<dbReference type="FunCoup" id="A0A0H2S1A4">
    <property type="interactions" value="65"/>
</dbReference>
<keyword evidence="8" id="KW-0961">Cell wall biogenesis/degradation</keyword>
<dbReference type="GO" id="GO:0005789">
    <property type="term" value="C:endoplasmic reticulum membrane"/>
    <property type="evidence" value="ECO:0007669"/>
    <property type="project" value="TreeGrafter"/>
</dbReference>
<evidence type="ECO:0000256" key="10">
    <source>
        <dbReference type="SAM" id="Phobius"/>
    </source>
</evidence>
<evidence type="ECO:0000256" key="8">
    <source>
        <dbReference type="ARBA" id="ARBA00023316"/>
    </source>
</evidence>
<keyword evidence="6 10" id="KW-0472">Membrane</keyword>
<dbReference type="GO" id="GO:0005886">
    <property type="term" value="C:plasma membrane"/>
    <property type="evidence" value="ECO:0007669"/>
    <property type="project" value="TreeGrafter"/>
</dbReference>
<dbReference type="Pfam" id="PF03935">
    <property type="entry name" value="SKN1_KRE6_Sbg1"/>
    <property type="match status" value="1"/>
</dbReference>
<dbReference type="InterPro" id="IPR000757">
    <property type="entry name" value="Beta-glucanase-like"/>
</dbReference>
<dbReference type="GO" id="GO:0015926">
    <property type="term" value="F:glucosidase activity"/>
    <property type="evidence" value="ECO:0007669"/>
    <property type="project" value="TreeGrafter"/>
</dbReference>
<comment type="subcellular location">
    <subcellularLocation>
        <location evidence="1">Membrane</location>
        <topology evidence="1">Single-pass type II membrane protein</topology>
    </subcellularLocation>
</comment>
<keyword evidence="3 10" id="KW-0812">Transmembrane</keyword>
<keyword evidence="4" id="KW-0735">Signal-anchor</keyword>
<dbReference type="PANTHER" id="PTHR31361">
    <property type="entry name" value="BETA-GLUCAN SYNTHESIS-ASSOCIATED PROTEIN KRE6-RELATED"/>
    <property type="match status" value="1"/>
</dbReference>
<gene>
    <name evidence="12" type="ORF">SCHPADRAFT_867660</name>
</gene>
<dbReference type="SUPFAM" id="SSF49899">
    <property type="entry name" value="Concanavalin A-like lectins/glucanases"/>
    <property type="match status" value="1"/>
</dbReference>
<dbReference type="InterPro" id="IPR013320">
    <property type="entry name" value="ConA-like_dom_sf"/>
</dbReference>
<evidence type="ECO:0000259" key="11">
    <source>
        <dbReference type="PROSITE" id="PS51762"/>
    </source>
</evidence>
<dbReference type="EMBL" id="KQ085901">
    <property type="protein sequence ID" value="KLO17789.1"/>
    <property type="molecule type" value="Genomic_DNA"/>
</dbReference>
<dbReference type="GO" id="GO:0006078">
    <property type="term" value="P:(1-&gt;6)-beta-D-glucan biosynthetic process"/>
    <property type="evidence" value="ECO:0007669"/>
    <property type="project" value="TreeGrafter"/>
</dbReference>
<evidence type="ECO:0000256" key="3">
    <source>
        <dbReference type="ARBA" id="ARBA00022692"/>
    </source>
</evidence>
<dbReference type="Proteomes" id="UP000053477">
    <property type="component" value="Unassembled WGS sequence"/>
</dbReference>
<dbReference type="CDD" id="cd02180">
    <property type="entry name" value="GH16_fungal_KRE6_glucanase"/>
    <property type="match status" value="1"/>
</dbReference>
<dbReference type="STRING" id="27342.A0A0H2S1A4"/>
<dbReference type="Gene3D" id="2.60.120.200">
    <property type="match status" value="2"/>
</dbReference>
<dbReference type="InParanoid" id="A0A0H2S1A4"/>
<evidence type="ECO:0000256" key="5">
    <source>
        <dbReference type="ARBA" id="ARBA00022989"/>
    </source>
</evidence>
<feature type="region of interest" description="Disordered" evidence="9">
    <location>
        <begin position="283"/>
        <end position="305"/>
    </location>
</feature>
<feature type="transmembrane region" description="Helical" evidence="10">
    <location>
        <begin position="45"/>
        <end position="68"/>
    </location>
</feature>
<dbReference type="PANTHER" id="PTHR31361:SF1">
    <property type="entry name" value="BETA-GLUCAN SYNTHESIS-ASSOCIATED PROTEIN KRE6-RELATED"/>
    <property type="match status" value="1"/>
</dbReference>
<dbReference type="GO" id="GO:0031505">
    <property type="term" value="P:fungal-type cell wall organization"/>
    <property type="evidence" value="ECO:0007669"/>
    <property type="project" value="TreeGrafter"/>
</dbReference>
<evidence type="ECO:0000256" key="6">
    <source>
        <dbReference type="ARBA" id="ARBA00023136"/>
    </source>
</evidence>
<reference evidence="12 13" key="1">
    <citation type="submission" date="2015-04" db="EMBL/GenBank/DDBJ databases">
        <title>Complete genome sequence of Schizopora paradoxa KUC8140, a cosmopolitan wood degrader in East Asia.</title>
        <authorList>
            <consortium name="DOE Joint Genome Institute"/>
            <person name="Min B."/>
            <person name="Park H."/>
            <person name="Jang Y."/>
            <person name="Kim J.-J."/>
            <person name="Kim K.H."/>
            <person name="Pangilinan J."/>
            <person name="Lipzen A."/>
            <person name="Riley R."/>
            <person name="Grigoriev I.V."/>
            <person name="Spatafora J.W."/>
            <person name="Choi I.-G."/>
        </authorList>
    </citation>
    <scope>NUCLEOTIDE SEQUENCE [LARGE SCALE GENOMIC DNA]</scope>
    <source>
        <strain evidence="12 13">KUC8140</strain>
    </source>
</reference>
<keyword evidence="13" id="KW-1185">Reference proteome</keyword>
<keyword evidence="5 10" id="KW-1133">Transmembrane helix</keyword>
<accession>A0A0H2S1A4</accession>
<dbReference type="OrthoDB" id="412647at2759"/>
<evidence type="ECO:0000313" key="12">
    <source>
        <dbReference type="EMBL" id="KLO17789.1"/>
    </source>
</evidence>
<evidence type="ECO:0000256" key="1">
    <source>
        <dbReference type="ARBA" id="ARBA00004606"/>
    </source>
</evidence>
<evidence type="ECO:0000313" key="13">
    <source>
        <dbReference type="Proteomes" id="UP000053477"/>
    </source>
</evidence>
<comment type="similarity">
    <text evidence="2">Belongs to the SKN1/KRE6 family.</text>
</comment>
<organism evidence="12 13">
    <name type="scientific">Schizopora paradoxa</name>
    <dbReference type="NCBI Taxonomy" id="27342"/>
    <lineage>
        <taxon>Eukaryota</taxon>
        <taxon>Fungi</taxon>
        <taxon>Dikarya</taxon>
        <taxon>Basidiomycota</taxon>
        <taxon>Agaricomycotina</taxon>
        <taxon>Agaricomycetes</taxon>
        <taxon>Hymenochaetales</taxon>
        <taxon>Schizoporaceae</taxon>
        <taxon>Schizopora</taxon>
    </lineage>
</organism>
<name>A0A0H2S1A4_9AGAM</name>
<evidence type="ECO:0000256" key="2">
    <source>
        <dbReference type="ARBA" id="ARBA00010962"/>
    </source>
</evidence>
<dbReference type="FunFam" id="2.60.120.200:FF:000140">
    <property type="entry name" value="Beta-glucan synthesis-associated protein"/>
    <property type="match status" value="1"/>
</dbReference>
<keyword evidence="12" id="KW-0378">Hydrolase</keyword>
<proteinExistence type="inferred from homology"/>
<keyword evidence="7" id="KW-0325">Glycoprotein</keyword>
<feature type="domain" description="GH16" evidence="11">
    <location>
        <begin position="99"/>
        <end position="478"/>
    </location>
</feature>
<dbReference type="InterPro" id="IPR005629">
    <property type="entry name" value="Skn1/Kre6/Sbg1"/>
</dbReference>
<evidence type="ECO:0000256" key="9">
    <source>
        <dbReference type="SAM" id="MobiDB-lite"/>
    </source>
</evidence>
<dbReference type="PROSITE" id="PS51762">
    <property type="entry name" value="GH16_2"/>
    <property type="match status" value="1"/>
</dbReference>
<sequence length="527" mass="57864">MTRDLTDPSNSPGYLLHTIDAEDDDSLHRPDKNDQPFVFCSGRGILNLATISVLLVGLIALFIAYPIVSHFKNKSHIGPGFNLGGINSSGQVGDMPGMQNLKDKDTPEDAWTYTGTDGSKYNLIFSDEFNTDGRTFYPGDDAFWEGQDMHYWATGDLEWYTPDALETKDGKLVITMTKEQFKGLNYSSGMVTSWNKMCFTTGYIEVRVSLPGSGAVAGFWPGVWTMGNLGRAGFGATTDGMWPYSYDTCDLGTFPSQMDKSGNPESSLTDGWTGDKLSNLPGQRASACTCPGSDHPGPNVKTGRGVPEIDVLEGQVERSISNGEVSQSFQTAPFNAFVKFDNSSPATTIYDSSTTHFNSFTGTALQQSLSAVTLTDNNNYDGVGYATYGFEWWSDPKKRDDGYITWFVNGKPTWTVTAASLAADPVSGVSQRLIPEEPMYLILNFGMSPSFEAQDFEHLVFPSQMYIDYVRVYQRKDVKDGVTCNPSSYPTTDYIQKHLNAYGNANLTSWSGAGYSYPQNSEYDGCS</sequence>